<evidence type="ECO:0000313" key="2">
    <source>
        <dbReference type="EMBL" id="EFQ91156.1"/>
    </source>
</evidence>
<evidence type="ECO:0000256" key="1">
    <source>
        <dbReference type="SAM" id="Phobius"/>
    </source>
</evidence>
<dbReference type="Proteomes" id="UP000001067">
    <property type="component" value="Unassembled WGS sequence"/>
</dbReference>
<evidence type="ECO:0000313" key="3">
    <source>
        <dbReference type="Proteomes" id="UP000001067"/>
    </source>
</evidence>
<dbReference type="OrthoDB" id="2107166at2759"/>
<feature type="transmembrane region" description="Helical" evidence="1">
    <location>
        <begin position="86"/>
        <end position="105"/>
    </location>
</feature>
<keyword evidence="1" id="KW-1133">Transmembrane helix</keyword>
<keyword evidence="1" id="KW-0812">Transmembrane</keyword>
<proteinExistence type="predicted"/>
<keyword evidence="3" id="KW-1185">Reference proteome</keyword>
<protein>
    <recommendedName>
        <fullName evidence="4">Carbohydrate-binding module family 50 protein</fullName>
    </recommendedName>
</protein>
<dbReference type="KEGG" id="pte:PTT_12086"/>
<name>E3RSZ1_PYRTT</name>
<evidence type="ECO:0008006" key="4">
    <source>
        <dbReference type="Google" id="ProtNLM"/>
    </source>
</evidence>
<keyword evidence="1" id="KW-0472">Membrane</keyword>
<gene>
    <name evidence="2" type="ORF">PTT_12086</name>
</gene>
<dbReference type="EMBL" id="GL534918">
    <property type="protein sequence ID" value="EFQ91156.1"/>
    <property type="molecule type" value="Genomic_DNA"/>
</dbReference>
<sequence length="107" mass="12259">MGRWTDMDSDAERLPPGFERIGYDADTQTYKFRDTDCNIYESEPGNRYSKLRATGERYSIDSEAEAETRLVQDEVMDAGNTEAVRMMMPFALIVLVFMILVFILVNG</sequence>
<dbReference type="AlphaFoldDB" id="E3RSZ1"/>
<organism evidence="3">
    <name type="scientific">Pyrenophora teres f. teres (strain 0-1)</name>
    <name type="common">Barley net blotch fungus</name>
    <name type="synonym">Drechslera teres f. teres</name>
    <dbReference type="NCBI Taxonomy" id="861557"/>
    <lineage>
        <taxon>Eukaryota</taxon>
        <taxon>Fungi</taxon>
        <taxon>Dikarya</taxon>
        <taxon>Ascomycota</taxon>
        <taxon>Pezizomycotina</taxon>
        <taxon>Dothideomycetes</taxon>
        <taxon>Pleosporomycetidae</taxon>
        <taxon>Pleosporales</taxon>
        <taxon>Pleosporineae</taxon>
        <taxon>Pleosporaceae</taxon>
        <taxon>Pyrenophora</taxon>
    </lineage>
</organism>
<reference evidence="2 3" key="1">
    <citation type="journal article" date="2010" name="Genome Biol.">
        <title>A first genome assembly of the barley fungal pathogen Pyrenophora teres f. teres.</title>
        <authorList>
            <person name="Ellwood S.R."/>
            <person name="Liu Z."/>
            <person name="Syme R.A."/>
            <person name="Lai Z."/>
            <person name="Hane J.K."/>
            <person name="Keiper F."/>
            <person name="Moffat C.S."/>
            <person name="Oliver R.P."/>
            <person name="Friesen T.L."/>
        </authorList>
    </citation>
    <scope>NUCLEOTIDE SEQUENCE [LARGE SCALE GENOMIC DNA]</scope>
    <source>
        <strain evidence="2 3">0-1</strain>
    </source>
</reference>
<accession>E3RSZ1</accession>
<dbReference type="HOGENOM" id="CLU_148806_0_0_1"/>